<feature type="compositionally biased region" description="Low complexity" evidence="1">
    <location>
        <begin position="273"/>
        <end position="285"/>
    </location>
</feature>
<proteinExistence type="predicted"/>
<feature type="compositionally biased region" description="Low complexity" evidence="1">
    <location>
        <begin position="344"/>
        <end position="356"/>
    </location>
</feature>
<keyword evidence="4" id="KW-1185">Reference proteome</keyword>
<name>A0A485KUQ2_9STRA</name>
<feature type="compositionally biased region" description="Basic and acidic residues" evidence="1">
    <location>
        <begin position="180"/>
        <end position="191"/>
    </location>
</feature>
<feature type="compositionally biased region" description="Basic residues" evidence="1">
    <location>
        <begin position="318"/>
        <end position="327"/>
    </location>
</feature>
<evidence type="ECO:0000313" key="2">
    <source>
        <dbReference type="EMBL" id="KAF0697125.1"/>
    </source>
</evidence>
<protein>
    <submittedName>
        <fullName evidence="3">Aste57867_12119 protein</fullName>
    </submittedName>
</protein>
<feature type="region of interest" description="Disordered" evidence="1">
    <location>
        <begin position="1"/>
        <end position="89"/>
    </location>
</feature>
<feature type="compositionally biased region" description="Basic residues" evidence="1">
    <location>
        <begin position="237"/>
        <end position="246"/>
    </location>
</feature>
<dbReference type="OrthoDB" id="3892913at2759"/>
<feature type="region of interest" description="Disordered" evidence="1">
    <location>
        <begin position="260"/>
        <end position="330"/>
    </location>
</feature>
<reference evidence="2" key="2">
    <citation type="submission" date="2019-06" db="EMBL/GenBank/DDBJ databases">
        <title>Genomics analysis of Aphanomyces spp. identifies a new class of oomycete effector associated with host adaptation.</title>
        <authorList>
            <person name="Gaulin E."/>
        </authorList>
    </citation>
    <scope>NUCLEOTIDE SEQUENCE</scope>
    <source>
        <strain evidence="2">CBS 578.67</strain>
    </source>
</reference>
<evidence type="ECO:0000313" key="4">
    <source>
        <dbReference type="Proteomes" id="UP000332933"/>
    </source>
</evidence>
<gene>
    <name evidence="3" type="primary">Aste57867_12119</name>
    <name evidence="2" type="ORF">As57867_012074</name>
    <name evidence="3" type="ORF">ASTE57867_12119</name>
</gene>
<dbReference type="Proteomes" id="UP000332933">
    <property type="component" value="Unassembled WGS sequence"/>
</dbReference>
<dbReference type="EMBL" id="VJMH01005341">
    <property type="protein sequence ID" value="KAF0697125.1"/>
    <property type="molecule type" value="Genomic_DNA"/>
</dbReference>
<organism evidence="3 4">
    <name type="scientific">Aphanomyces stellatus</name>
    <dbReference type="NCBI Taxonomy" id="120398"/>
    <lineage>
        <taxon>Eukaryota</taxon>
        <taxon>Sar</taxon>
        <taxon>Stramenopiles</taxon>
        <taxon>Oomycota</taxon>
        <taxon>Saprolegniomycetes</taxon>
        <taxon>Saprolegniales</taxon>
        <taxon>Verrucalvaceae</taxon>
        <taxon>Aphanomyces</taxon>
    </lineage>
</organism>
<feature type="compositionally biased region" description="Basic residues" evidence="1">
    <location>
        <begin position="288"/>
        <end position="298"/>
    </location>
</feature>
<feature type="region of interest" description="Disordered" evidence="1">
    <location>
        <begin position="160"/>
        <end position="246"/>
    </location>
</feature>
<sequence length="434" mass="45601">MALDEGAVVEKNSSKAVTGDKGSPTKGSAASVAAIDGQGDSPPPKVRTASDEGRRLEGVVAKESSEADKGSPVEGSEAPAAAINELVESPPEKVRAAIDERLAVSNEAVQRRLDALDASVAAMHELLRTVLNKKTDSIAAIGAPALQTAFQAFHDSLMQSSKDRRDDASVLDGRSPGARRALDSHEASHAVDKKRKRDDHHGHSFLEEFSDPTSIARDDVATPPVFRHSSSAPPAEKKKRGPKKGWKLALQAGMAEHELEKGAPLTPTNACVTGSPTSSAAGGAAPEKKRRGPKKGWKLAKLAQQGVTPVATTDAPPIKRKPGRPRKNPLPAVTIAALKEETARAAASLQPSAAEATSSAKAMSLHEYVEHSREQAQTTRSPVATQSNATLSSPVQMYLVPQHLRAPPGAGDGPVVKRKRGRPRKNPLPPPVVG</sequence>
<evidence type="ECO:0000256" key="1">
    <source>
        <dbReference type="SAM" id="MobiDB-lite"/>
    </source>
</evidence>
<evidence type="ECO:0000313" key="3">
    <source>
        <dbReference type="EMBL" id="VFT88973.1"/>
    </source>
</evidence>
<feature type="region of interest" description="Disordered" evidence="1">
    <location>
        <begin position="342"/>
        <end position="434"/>
    </location>
</feature>
<feature type="compositionally biased region" description="Basic and acidic residues" evidence="1">
    <location>
        <begin position="48"/>
        <end position="57"/>
    </location>
</feature>
<feature type="compositionally biased region" description="Basic residues" evidence="1">
    <location>
        <begin position="416"/>
        <end position="425"/>
    </location>
</feature>
<dbReference type="EMBL" id="CAADRA010005362">
    <property type="protein sequence ID" value="VFT88973.1"/>
    <property type="molecule type" value="Genomic_DNA"/>
</dbReference>
<accession>A0A485KUQ2</accession>
<reference evidence="3 4" key="1">
    <citation type="submission" date="2019-03" db="EMBL/GenBank/DDBJ databases">
        <authorList>
            <person name="Gaulin E."/>
            <person name="Dumas B."/>
        </authorList>
    </citation>
    <scope>NUCLEOTIDE SEQUENCE [LARGE SCALE GENOMIC DNA]</scope>
    <source>
        <strain evidence="3">CBS 568.67</strain>
    </source>
</reference>
<dbReference type="AlphaFoldDB" id="A0A485KUQ2"/>
<feature type="compositionally biased region" description="Polar residues" evidence="1">
    <location>
        <begin position="375"/>
        <end position="395"/>
    </location>
</feature>